<proteinExistence type="predicted"/>
<gene>
    <name evidence="1" type="ORF">INT48_001692</name>
</gene>
<protein>
    <submittedName>
        <fullName evidence="1">Uncharacterized protein</fullName>
    </submittedName>
</protein>
<evidence type="ECO:0000313" key="1">
    <source>
        <dbReference type="EMBL" id="KAG2233243.1"/>
    </source>
</evidence>
<keyword evidence="2" id="KW-1185">Reference proteome</keyword>
<sequence>MPLTDIANETCGPNIPPKEGKLWGVFYLNKRGVSQSAIVKTVKLPKSTVQNVVCRIKRTGSPLYGKRSGA</sequence>
<dbReference type="Gene3D" id="1.10.10.10">
    <property type="entry name" value="Winged helix-like DNA-binding domain superfamily/Winged helix DNA-binding domain"/>
    <property type="match status" value="1"/>
</dbReference>
<dbReference type="Proteomes" id="UP000613177">
    <property type="component" value="Unassembled WGS sequence"/>
</dbReference>
<dbReference type="InterPro" id="IPR036388">
    <property type="entry name" value="WH-like_DNA-bd_sf"/>
</dbReference>
<name>A0A8H7VYD9_9FUNG</name>
<dbReference type="AlphaFoldDB" id="A0A8H7VYD9"/>
<organism evidence="1 2">
    <name type="scientific">Thamnidium elegans</name>
    <dbReference type="NCBI Taxonomy" id="101142"/>
    <lineage>
        <taxon>Eukaryota</taxon>
        <taxon>Fungi</taxon>
        <taxon>Fungi incertae sedis</taxon>
        <taxon>Mucoromycota</taxon>
        <taxon>Mucoromycotina</taxon>
        <taxon>Mucoromycetes</taxon>
        <taxon>Mucorales</taxon>
        <taxon>Mucorineae</taxon>
        <taxon>Mucoraceae</taxon>
        <taxon>Thamnidium</taxon>
    </lineage>
</organism>
<accession>A0A8H7VYD9</accession>
<dbReference type="EMBL" id="JAEPRE010000085">
    <property type="protein sequence ID" value="KAG2233243.1"/>
    <property type="molecule type" value="Genomic_DNA"/>
</dbReference>
<evidence type="ECO:0000313" key="2">
    <source>
        <dbReference type="Proteomes" id="UP000613177"/>
    </source>
</evidence>
<comment type="caution">
    <text evidence="1">The sequence shown here is derived from an EMBL/GenBank/DDBJ whole genome shotgun (WGS) entry which is preliminary data.</text>
</comment>
<reference evidence="1" key="1">
    <citation type="submission" date="2021-01" db="EMBL/GenBank/DDBJ databases">
        <title>Metabolic potential, ecology and presence of endohyphal bacteria is reflected in genomic diversity of Mucoromycotina.</title>
        <authorList>
            <person name="Muszewska A."/>
            <person name="Okrasinska A."/>
            <person name="Steczkiewicz K."/>
            <person name="Drgas O."/>
            <person name="Orlowska M."/>
            <person name="Perlinska-Lenart U."/>
            <person name="Aleksandrzak-Piekarczyk T."/>
            <person name="Szatraj K."/>
            <person name="Zielenkiewicz U."/>
            <person name="Pilsyk S."/>
            <person name="Malc E."/>
            <person name="Mieczkowski P."/>
            <person name="Kruszewska J.S."/>
            <person name="Biernat P."/>
            <person name="Pawlowska J."/>
        </authorList>
    </citation>
    <scope>NUCLEOTIDE SEQUENCE</scope>
    <source>
        <strain evidence="1">WA0000018081</strain>
    </source>
</reference>